<reference evidence="4 5" key="1">
    <citation type="submission" date="2010-12" db="EMBL/GenBank/DDBJ databases">
        <title>Complete sequence of Ethanoligenens harbinense YUAN-3.</title>
        <authorList>
            <person name="Lucas S."/>
            <person name="Copeland A."/>
            <person name="Lapidus A."/>
            <person name="Cheng J.-F."/>
            <person name="Bruce D."/>
            <person name="Goodwin L."/>
            <person name="Pitluck S."/>
            <person name="Chertkov O."/>
            <person name="Misra M."/>
            <person name="Detter J.C."/>
            <person name="Han C."/>
            <person name="Tapia R."/>
            <person name="Land M."/>
            <person name="Hauser L."/>
            <person name="Jeffries C."/>
            <person name="Kyrpides N."/>
            <person name="Ivanova N."/>
            <person name="Mikhailova N."/>
            <person name="Wang A."/>
            <person name="Mouttaki H."/>
            <person name="He Z."/>
            <person name="Zhou J."/>
            <person name="Hemme C.L."/>
            <person name="Woyke T."/>
        </authorList>
    </citation>
    <scope>NUCLEOTIDE SEQUENCE [LARGE SCALE GENOMIC DNA]</scope>
    <source>
        <strain evidence="5">DSM 18485 / JCM 12961 / CGMCC 1.5033 / YUAN-3</strain>
    </source>
</reference>
<dbReference type="InterPro" id="IPR011055">
    <property type="entry name" value="Dup_hybrid_motif"/>
</dbReference>
<dbReference type="HOGENOM" id="CLU_029425_2_4_9"/>
<feature type="domain" description="M23ase beta-sheet core" evidence="3">
    <location>
        <begin position="241"/>
        <end position="335"/>
    </location>
</feature>
<dbReference type="GO" id="GO:0004222">
    <property type="term" value="F:metalloendopeptidase activity"/>
    <property type="evidence" value="ECO:0007669"/>
    <property type="project" value="TreeGrafter"/>
</dbReference>
<keyword evidence="2" id="KW-0812">Transmembrane</keyword>
<dbReference type="STRING" id="663278.Ethha_1402"/>
<dbReference type="InterPro" id="IPR016047">
    <property type="entry name" value="M23ase_b-sheet_dom"/>
</dbReference>
<dbReference type="AlphaFoldDB" id="E6U6X2"/>
<feature type="region of interest" description="Disordered" evidence="1">
    <location>
        <begin position="1"/>
        <end position="52"/>
    </location>
</feature>
<feature type="compositionally biased region" description="Basic and acidic residues" evidence="1">
    <location>
        <begin position="1"/>
        <end position="29"/>
    </location>
</feature>
<name>E6U6X2_ETHHY</name>
<dbReference type="KEGG" id="eha:Ethha_1402"/>
<sequence>MMDDENGLRNRQREYERPYPRPYTRETMRGKGNNRNRSHATQPKGTQPKGTQPHVLGVQIVICVLSLLAVLALHIAKSPVDQTMRQALNKALTSQLNQKELAGQISQVMKRLQIGLPDVKSVFNTSSRTVSAGSSKPVSSSSALSSLASSVSSSAVASQNTSSSGASQPAENPTSSSVSASLSGEGGADLTVQPTGSVLVPPASVSLGPYLLSAQPVWPVQGRITSPFGFRINPVTHKHSFHTGMDIAAPKDTPISAALPGVVKQAGQSADYGNFLLIDHGGGVETFYGHCDQLLVGQGTPVKIGDTIAKVGSTGLSTGYHLHFEIHIDGVCVDPARALGAQV</sequence>
<dbReference type="RefSeq" id="WP_013485294.1">
    <property type="nucleotide sequence ID" value="NC_014828.1"/>
</dbReference>
<evidence type="ECO:0000259" key="3">
    <source>
        <dbReference type="Pfam" id="PF01551"/>
    </source>
</evidence>
<evidence type="ECO:0000313" key="5">
    <source>
        <dbReference type="Proteomes" id="UP000001551"/>
    </source>
</evidence>
<feature type="transmembrane region" description="Helical" evidence="2">
    <location>
        <begin position="56"/>
        <end position="76"/>
    </location>
</feature>
<organism evidence="4 5">
    <name type="scientific">Ethanoligenens harbinense (strain DSM 18485 / JCM 12961 / CGMCC 1.5033 / YUAN-3)</name>
    <dbReference type="NCBI Taxonomy" id="663278"/>
    <lineage>
        <taxon>Bacteria</taxon>
        <taxon>Bacillati</taxon>
        <taxon>Bacillota</taxon>
        <taxon>Clostridia</taxon>
        <taxon>Eubacteriales</taxon>
        <taxon>Oscillospiraceae</taxon>
        <taxon>Ethanoligenens</taxon>
    </lineage>
</organism>
<keyword evidence="2" id="KW-1133">Transmembrane helix</keyword>
<dbReference type="PANTHER" id="PTHR21666:SF270">
    <property type="entry name" value="MUREIN HYDROLASE ACTIVATOR ENVC"/>
    <property type="match status" value="1"/>
</dbReference>
<feature type="region of interest" description="Disordered" evidence="1">
    <location>
        <begin position="158"/>
        <end position="187"/>
    </location>
</feature>
<dbReference type="CDD" id="cd12797">
    <property type="entry name" value="M23_peptidase"/>
    <property type="match status" value="1"/>
</dbReference>
<dbReference type="PANTHER" id="PTHR21666">
    <property type="entry name" value="PEPTIDASE-RELATED"/>
    <property type="match status" value="1"/>
</dbReference>
<dbReference type="EMBL" id="CP002400">
    <property type="protein sequence ID" value="ADU26939.1"/>
    <property type="molecule type" value="Genomic_DNA"/>
</dbReference>
<dbReference type="SUPFAM" id="SSF51261">
    <property type="entry name" value="Duplicated hybrid motif"/>
    <property type="match status" value="1"/>
</dbReference>
<protein>
    <submittedName>
        <fullName evidence="4">Peptidase M23</fullName>
    </submittedName>
</protein>
<accession>E6U6X2</accession>
<dbReference type="InterPro" id="IPR050570">
    <property type="entry name" value="Cell_wall_metabolism_enzyme"/>
</dbReference>
<dbReference type="Proteomes" id="UP000001551">
    <property type="component" value="Chromosome"/>
</dbReference>
<feature type="compositionally biased region" description="Polar residues" evidence="1">
    <location>
        <begin position="165"/>
        <end position="174"/>
    </location>
</feature>
<feature type="compositionally biased region" description="Polar residues" evidence="1">
    <location>
        <begin position="39"/>
        <end position="50"/>
    </location>
</feature>
<dbReference type="Pfam" id="PF01551">
    <property type="entry name" value="Peptidase_M23"/>
    <property type="match status" value="1"/>
</dbReference>
<gene>
    <name evidence="4" type="ordered locus">Ethha_1402</name>
</gene>
<evidence type="ECO:0000256" key="1">
    <source>
        <dbReference type="SAM" id="MobiDB-lite"/>
    </source>
</evidence>
<evidence type="ECO:0000256" key="2">
    <source>
        <dbReference type="SAM" id="Phobius"/>
    </source>
</evidence>
<evidence type="ECO:0000313" key="4">
    <source>
        <dbReference type="EMBL" id="ADU26939.1"/>
    </source>
</evidence>
<proteinExistence type="predicted"/>
<keyword evidence="2" id="KW-0472">Membrane</keyword>
<dbReference type="eggNOG" id="COG0739">
    <property type="taxonomic scope" value="Bacteria"/>
</dbReference>
<keyword evidence="5" id="KW-1185">Reference proteome</keyword>
<dbReference type="Gene3D" id="2.70.70.10">
    <property type="entry name" value="Glucose Permease (Domain IIA)"/>
    <property type="match status" value="1"/>
</dbReference>